<evidence type="ECO:0000313" key="1">
    <source>
        <dbReference type="EnsemblMetazoa" id="AFAF011141-PA"/>
    </source>
</evidence>
<sequence length="161" mass="16935">MEVQLAVVTAFGAGGGCGEATAVASQVDADEPLLVEEEMDEGALGELLLSLPLPPVVDGLSGECSGEPPVWVLVVVAMLPHLPTGRAIRTASDDIQQGPLPATLRAEDGHHLPAVHGQMDSFQHQRRLSTAIEAPARIDLQSAFHTRNAKSKQTTSMTAQE</sequence>
<dbReference type="EnsemblMetazoa" id="AFAF011141-RA">
    <property type="protein sequence ID" value="AFAF011141-PA"/>
    <property type="gene ID" value="AFAF011141"/>
</dbReference>
<dbReference type="Proteomes" id="UP000075886">
    <property type="component" value="Unassembled WGS sequence"/>
</dbReference>
<name>A0A182QIY4_9DIPT</name>
<proteinExistence type="predicted"/>
<reference evidence="2" key="1">
    <citation type="submission" date="2014-01" db="EMBL/GenBank/DDBJ databases">
        <title>The Genome Sequence of Anopheles farauti FAR1 (V2).</title>
        <authorList>
            <consortium name="The Broad Institute Genomics Platform"/>
            <person name="Neafsey D.E."/>
            <person name="Besansky N."/>
            <person name="Howell P."/>
            <person name="Walton C."/>
            <person name="Young S.K."/>
            <person name="Zeng Q."/>
            <person name="Gargeya S."/>
            <person name="Fitzgerald M."/>
            <person name="Haas B."/>
            <person name="Abouelleil A."/>
            <person name="Allen A.W."/>
            <person name="Alvarado L."/>
            <person name="Arachchi H.M."/>
            <person name="Berlin A.M."/>
            <person name="Chapman S.B."/>
            <person name="Gainer-Dewar J."/>
            <person name="Goldberg J."/>
            <person name="Griggs A."/>
            <person name="Gujja S."/>
            <person name="Hansen M."/>
            <person name="Howarth C."/>
            <person name="Imamovic A."/>
            <person name="Ireland A."/>
            <person name="Larimer J."/>
            <person name="McCowan C."/>
            <person name="Murphy C."/>
            <person name="Pearson M."/>
            <person name="Poon T.W."/>
            <person name="Priest M."/>
            <person name="Roberts A."/>
            <person name="Saif S."/>
            <person name="Shea T."/>
            <person name="Sisk P."/>
            <person name="Sykes S."/>
            <person name="Wortman J."/>
            <person name="Nusbaum C."/>
            <person name="Birren B."/>
        </authorList>
    </citation>
    <scope>NUCLEOTIDE SEQUENCE [LARGE SCALE GENOMIC DNA]</scope>
    <source>
        <strain evidence="2">FAR1</strain>
    </source>
</reference>
<dbReference type="AlphaFoldDB" id="A0A182QIY4"/>
<evidence type="ECO:0000313" key="2">
    <source>
        <dbReference type="Proteomes" id="UP000075886"/>
    </source>
</evidence>
<accession>A0A182QIY4</accession>
<keyword evidence="2" id="KW-1185">Reference proteome</keyword>
<dbReference type="EMBL" id="AXCN02000024">
    <property type="status" value="NOT_ANNOTATED_CDS"/>
    <property type="molecule type" value="Genomic_DNA"/>
</dbReference>
<dbReference type="VEuPathDB" id="VectorBase:AFAF011141"/>
<reference evidence="1" key="2">
    <citation type="submission" date="2020-05" db="UniProtKB">
        <authorList>
            <consortium name="EnsemblMetazoa"/>
        </authorList>
    </citation>
    <scope>IDENTIFICATION</scope>
    <source>
        <strain evidence="1">FAR1</strain>
    </source>
</reference>
<organism evidence="1 2">
    <name type="scientific">Anopheles farauti</name>
    <dbReference type="NCBI Taxonomy" id="69004"/>
    <lineage>
        <taxon>Eukaryota</taxon>
        <taxon>Metazoa</taxon>
        <taxon>Ecdysozoa</taxon>
        <taxon>Arthropoda</taxon>
        <taxon>Hexapoda</taxon>
        <taxon>Insecta</taxon>
        <taxon>Pterygota</taxon>
        <taxon>Neoptera</taxon>
        <taxon>Endopterygota</taxon>
        <taxon>Diptera</taxon>
        <taxon>Nematocera</taxon>
        <taxon>Culicoidea</taxon>
        <taxon>Culicidae</taxon>
        <taxon>Anophelinae</taxon>
        <taxon>Anopheles</taxon>
    </lineage>
</organism>
<protein>
    <submittedName>
        <fullName evidence="1">Uncharacterized protein</fullName>
    </submittedName>
</protein>